<proteinExistence type="predicted"/>
<name>L7E9U6_MICAE</name>
<gene>
    <name evidence="1" type="ORF">O53_243</name>
</gene>
<dbReference type="PATRIC" id="fig|1134457.3.peg.1590"/>
<dbReference type="AlphaFoldDB" id="L7E9U6"/>
<dbReference type="EMBL" id="ANKQ01000001">
    <property type="protein sequence ID" value="ELP55646.1"/>
    <property type="molecule type" value="Genomic_DNA"/>
</dbReference>
<organism evidence="1 2">
    <name type="scientific">Microcystis aeruginosa TAIHU98</name>
    <dbReference type="NCBI Taxonomy" id="1134457"/>
    <lineage>
        <taxon>Bacteria</taxon>
        <taxon>Bacillati</taxon>
        <taxon>Cyanobacteriota</taxon>
        <taxon>Cyanophyceae</taxon>
        <taxon>Oscillatoriophycideae</taxon>
        <taxon>Chroococcales</taxon>
        <taxon>Microcystaceae</taxon>
        <taxon>Microcystis</taxon>
    </lineage>
</organism>
<evidence type="ECO:0000313" key="2">
    <source>
        <dbReference type="Proteomes" id="UP000010932"/>
    </source>
</evidence>
<protein>
    <submittedName>
        <fullName evidence="1">Uncharacterized protein</fullName>
    </submittedName>
</protein>
<sequence length="41" mass="4860">MTKCNTTFFGKSIEKSQVKAEIVAEYFWAKEKFLFVVHLIF</sequence>
<reference evidence="1 2" key="1">
    <citation type="journal article" date="2013" name="Genome Announc.">
        <title>Whole-Genome Sequence of Microcystis aeruginosa TAIHU98, a Nontoxic Bloom-Forming Strain Isolated from Taihu Lake, China.</title>
        <authorList>
            <person name="Yang C."/>
            <person name="Zhang W."/>
            <person name="Ren M."/>
            <person name="Song L."/>
            <person name="Li T."/>
            <person name="Zhao J."/>
        </authorList>
    </citation>
    <scope>NUCLEOTIDE SEQUENCE [LARGE SCALE GENOMIC DNA]</scope>
    <source>
        <strain evidence="1 2">TAIHU98</strain>
    </source>
</reference>
<comment type="caution">
    <text evidence="1">The sequence shown here is derived from an EMBL/GenBank/DDBJ whole genome shotgun (WGS) entry which is preliminary data.</text>
</comment>
<dbReference type="Proteomes" id="UP000010932">
    <property type="component" value="Unassembled WGS sequence"/>
</dbReference>
<accession>L7E9U6</accession>
<evidence type="ECO:0000313" key="1">
    <source>
        <dbReference type="EMBL" id="ELP55646.1"/>
    </source>
</evidence>